<proteinExistence type="predicted"/>
<dbReference type="InterPro" id="IPR010610">
    <property type="entry name" value="EryCIII-like_C"/>
</dbReference>
<dbReference type="InterPro" id="IPR002213">
    <property type="entry name" value="UDP_glucos_trans"/>
</dbReference>
<accession>A0A1B7LCW6</accession>
<dbReference type="STRING" id="1838280.A6M21_12700"/>
<name>A0A1B7LCW6_9FIRM</name>
<evidence type="ECO:0000259" key="1">
    <source>
        <dbReference type="Pfam" id="PF06722"/>
    </source>
</evidence>
<evidence type="ECO:0000313" key="2">
    <source>
        <dbReference type="EMBL" id="OAT80715.1"/>
    </source>
</evidence>
<dbReference type="SUPFAM" id="SSF53756">
    <property type="entry name" value="UDP-Glycosyltransferase/glycogen phosphorylase"/>
    <property type="match status" value="1"/>
</dbReference>
<dbReference type="EMBL" id="LYVF01000174">
    <property type="protein sequence ID" value="OAT80715.1"/>
    <property type="molecule type" value="Genomic_DNA"/>
</dbReference>
<evidence type="ECO:0000313" key="3">
    <source>
        <dbReference type="Proteomes" id="UP000078532"/>
    </source>
</evidence>
<sequence length="392" mass="41850">MGTGTVLGQTMRVVAVAKELQRRGHEVAFLAGEKLIPVIEGYGLRLLELPPMPKMDFPAGLLFKAGEQQQEEITVKIKEIMRQMAAAEKKAIETEKPDVMLCGNLTGPLTAKAAGIPSVLIFLQPHGPKTIALFTRRLSNQEASRRNIYEVLEAAGLLLMEGMPELGEQALTPAFDEWGAALKNKLHFTGPLPVDKPESLPGQEELKKRHAGCADKPLVYVTIGGGSPLLGEEFLSLVLDMFREQPETNGVVSTGLALDPDRAAGFNPPPNVSMHQFVPGMELIKASDAVVFHGGSSTLMNCIACGRPAVVIPSMAEQEDNGAVLAGHGAGIVLDKNSLTPFVLAEAVKKLLTGRNYRSGAQALQKLGQRYGGAAGAAARVEELVRGKPVED</sequence>
<feature type="domain" description="Erythromycin biosynthesis protein CIII-like C-terminal" evidence="1">
    <location>
        <begin position="268"/>
        <end position="365"/>
    </location>
</feature>
<organism evidence="2 3">
    <name type="scientific">Desulfotomaculum copahuensis</name>
    <dbReference type="NCBI Taxonomy" id="1838280"/>
    <lineage>
        <taxon>Bacteria</taxon>
        <taxon>Bacillati</taxon>
        <taxon>Bacillota</taxon>
        <taxon>Clostridia</taxon>
        <taxon>Eubacteriales</taxon>
        <taxon>Desulfotomaculaceae</taxon>
        <taxon>Desulfotomaculum</taxon>
    </lineage>
</organism>
<protein>
    <recommendedName>
        <fullName evidence="1">Erythromycin biosynthesis protein CIII-like C-terminal domain-containing protein</fullName>
    </recommendedName>
</protein>
<dbReference type="AlphaFoldDB" id="A0A1B7LCW6"/>
<gene>
    <name evidence="2" type="ORF">A6M21_12700</name>
</gene>
<keyword evidence="3" id="KW-1185">Reference proteome</keyword>
<dbReference type="GO" id="GO:0008194">
    <property type="term" value="F:UDP-glycosyltransferase activity"/>
    <property type="evidence" value="ECO:0007669"/>
    <property type="project" value="InterPro"/>
</dbReference>
<dbReference type="Pfam" id="PF06722">
    <property type="entry name" value="EryCIII-like_C"/>
    <property type="match status" value="1"/>
</dbReference>
<dbReference type="CDD" id="cd03784">
    <property type="entry name" value="GT1_Gtf-like"/>
    <property type="match status" value="1"/>
</dbReference>
<dbReference type="Proteomes" id="UP000078532">
    <property type="component" value="Unassembled WGS sequence"/>
</dbReference>
<reference evidence="2 3" key="1">
    <citation type="submission" date="2016-04" db="EMBL/GenBank/DDBJ databases">
        <authorList>
            <person name="Evans L.H."/>
            <person name="Alamgir A."/>
            <person name="Owens N."/>
            <person name="Weber N.D."/>
            <person name="Virtaneva K."/>
            <person name="Barbian K."/>
            <person name="Babar A."/>
            <person name="Rosenke K."/>
        </authorList>
    </citation>
    <scope>NUCLEOTIDE SEQUENCE [LARGE SCALE GENOMIC DNA]</scope>
    <source>
        <strain evidence="2 3">LMa1</strain>
    </source>
</reference>
<dbReference type="GO" id="GO:0016758">
    <property type="term" value="F:hexosyltransferase activity"/>
    <property type="evidence" value="ECO:0007669"/>
    <property type="project" value="UniProtKB-ARBA"/>
</dbReference>
<dbReference type="PANTHER" id="PTHR21015">
    <property type="entry name" value="UDP-N-ACETYLGLUCOSAMINE--N-ACETYLMURAMYL-(PENTAPEPTIDE) PYROPHOSPHORYL-UNDECAPRENOL N-ACETYLGLUCOSAMINE TRANSFERASE 1"/>
    <property type="match status" value="1"/>
</dbReference>
<dbReference type="Gene3D" id="3.40.50.2000">
    <property type="entry name" value="Glycogen Phosphorylase B"/>
    <property type="match status" value="2"/>
</dbReference>
<comment type="caution">
    <text evidence="2">The sequence shown here is derived from an EMBL/GenBank/DDBJ whole genome shotgun (WGS) entry which is preliminary data.</text>
</comment>
<dbReference type="PANTHER" id="PTHR21015:SF22">
    <property type="entry name" value="GLYCOSYLTRANSFERASE"/>
    <property type="match status" value="1"/>
</dbReference>